<dbReference type="Gene3D" id="3.40.50.300">
    <property type="entry name" value="P-loop containing nucleotide triphosphate hydrolases"/>
    <property type="match status" value="1"/>
</dbReference>
<dbReference type="SUPFAM" id="SSF52540">
    <property type="entry name" value="P-loop containing nucleoside triphosphate hydrolases"/>
    <property type="match status" value="1"/>
</dbReference>
<dbReference type="KEGG" id="copr:Cop2CBH44_01540"/>
<evidence type="ECO:0000313" key="2">
    <source>
        <dbReference type="Proteomes" id="UP000594042"/>
    </source>
</evidence>
<dbReference type="Proteomes" id="UP000594042">
    <property type="component" value="Chromosome"/>
</dbReference>
<sequence>MAHGFNPVRSVERFSFGDRAACERLFYQAFRFVDRTCREVRPLPEYEQIIDWMTDTGGKGLILTGDCGRGKTTILTGVLPLLFMHCKGRVLAPIHADKLPGELVPYLKRWAYCVDEVGVESKVNNYGERYEGFQVLINEAERLLKPVFVSTNLDSEMMTRRYDKRTTDRVIRLCRAVRFAGESLRE</sequence>
<accession>A0A7G1HTF0</accession>
<protein>
    <recommendedName>
        <fullName evidence="3">ATPase AAA</fullName>
    </recommendedName>
</protein>
<organism evidence="1 2">
    <name type="scientific">Coprobacter secundus subsp. similis</name>
    <dbReference type="NCBI Taxonomy" id="2751153"/>
    <lineage>
        <taxon>Bacteria</taxon>
        <taxon>Pseudomonadati</taxon>
        <taxon>Bacteroidota</taxon>
        <taxon>Bacteroidia</taxon>
        <taxon>Bacteroidales</taxon>
        <taxon>Barnesiellaceae</taxon>
        <taxon>Coprobacter</taxon>
    </lineage>
</organism>
<gene>
    <name evidence="1" type="ORF">Cop2CBH44_01540</name>
</gene>
<keyword evidence="2" id="KW-1185">Reference proteome</keyword>
<dbReference type="InterPro" id="IPR027417">
    <property type="entry name" value="P-loop_NTPase"/>
</dbReference>
<reference evidence="2" key="1">
    <citation type="submission" date="2020-07" db="EMBL/GenBank/DDBJ databases">
        <title>Complete genome sequencing of Coprobacter sp. strain 2CBH44.</title>
        <authorList>
            <person name="Sakamoto M."/>
            <person name="Murakami T."/>
            <person name="Mori H."/>
        </authorList>
    </citation>
    <scope>NUCLEOTIDE SEQUENCE [LARGE SCALE GENOMIC DNA]</scope>
    <source>
        <strain evidence="2">2CBH44</strain>
    </source>
</reference>
<evidence type="ECO:0008006" key="3">
    <source>
        <dbReference type="Google" id="ProtNLM"/>
    </source>
</evidence>
<proteinExistence type="predicted"/>
<dbReference type="AlphaFoldDB" id="A0A7G1HTF0"/>
<evidence type="ECO:0000313" key="1">
    <source>
        <dbReference type="EMBL" id="BCI61801.1"/>
    </source>
</evidence>
<dbReference type="EMBL" id="AP023322">
    <property type="protein sequence ID" value="BCI61801.1"/>
    <property type="molecule type" value="Genomic_DNA"/>
</dbReference>
<name>A0A7G1HTF0_9BACT</name>